<dbReference type="STRING" id="1834516.BL253_19535"/>
<dbReference type="OrthoDB" id="5184628at2"/>
<accession>A0A1V2I836</accession>
<evidence type="ECO:0000313" key="2">
    <source>
        <dbReference type="Proteomes" id="UP000188929"/>
    </source>
</evidence>
<dbReference type="AlphaFoldDB" id="A0A1V2I836"/>
<dbReference type="Proteomes" id="UP000188929">
    <property type="component" value="Unassembled WGS sequence"/>
</dbReference>
<proteinExistence type="predicted"/>
<keyword evidence="2" id="KW-1185">Reference proteome</keyword>
<dbReference type="InterPro" id="IPR003477">
    <property type="entry name" value="PemK-like"/>
</dbReference>
<dbReference type="EMBL" id="MOMC01000040">
    <property type="protein sequence ID" value="ONH28387.1"/>
    <property type="molecule type" value="Genomic_DNA"/>
</dbReference>
<name>A0A1V2I836_9ACTN</name>
<reference evidence="2" key="1">
    <citation type="submission" date="2016-10" db="EMBL/GenBank/DDBJ databases">
        <title>Frankia sp. NRRL B-16386 Genome sequencing.</title>
        <authorList>
            <person name="Ghodhbane-Gtari F."/>
            <person name="Swanson E."/>
            <person name="Gueddou A."/>
            <person name="Hezbri K."/>
            <person name="Ktari K."/>
            <person name="Nouioui I."/>
            <person name="Morris K."/>
            <person name="Simpson S."/>
            <person name="Abebe-Akele F."/>
            <person name="Thomas K."/>
            <person name="Gtari M."/>
            <person name="Tisa L.S."/>
        </authorList>
    </citation>
    <scope>NUCLEOTIDE SEQUENCE [LARGE SCALE GENOMIC DNA]</scope>
    <source>
        <strain evidence="2">NRRL B-16386</strain>
    </source>
</reference>
<dbReference type="Pfam" id="PF02452">
    <property type="entry name" value="PemK_toxin"/>
    <property type="match status" value="1"/>
</dbReference>
<protein>
    <submittedName>
        <fullName evidence="1">Growth inhibitor PemK</fullName>
    </submittedName>
</protein>
<organism evidence="1 2">
    <name type="scientific">Pseudofrankia asymbiotica</name>
    <dbReference type="NCBI Taxonomy" id="1834516"/>
    <lineage>
        <taxon>Bacteria</taxon>
        <taxon>Bacillati</taxon>
        <taxon>Actinomycetota</taxon>
        <taxon>Actinomycetes</taxon>
        <taxon>Frankiales</taxon>
        <taxon>Frankiaceae</taxon>
        <taxon>Pseudofrankia</taxon>
    </lineage>
</organism>
<gene>
    <name evidence="1" type="ORF">BL253_19535</name>
</gene>
<dbReference type="RefSeq" id="WP_076818626.1">
    <property type="nucleotide sequence ID" value="NZ_MOMC01000040.1"/>
</dbReference>
<dbReference type="SUPFAM" id="SSF50118">
    <property type="entry name" value="Cell growth inhibitor/plasmid maintenance toxic component"/>
    <property type="match status" value="1"/>
</dbReference>
<dbReference type="GO" id="GO:0003677">
    <property type="term" value="F:DNA binding"/>
    <property type="evidence" value="ECO:0007669"/>
    <property type="project" value="InterPro"/>
</dbReference>
<comment type="caution">
    <text evidence="1">The sequence shown here is derived from an EMBL/GenBank/DDBJ whole genome shotgun (WGS) entry which is preliminary data.</text>
</comment>
<evidence type="ECO:0000313" key="1">
    <source>
        <dbReference type="EMBL" id="ONH28387.1"/>
    </source>
</evidence>
<sequence length="131" mass="14871">MIDDVRDQIVYEPRRDGRPDPGEVVWAWVPFEDDPSQGKDRPVLLIGTRGSRLLGLMLTSKDHDRDAEQEARYGRHWMDVGTGGWDREGRPSEVRLDRLLVLDPAEVRREGAALREGVFDEVVAAARGLHD</sequence>